<sequence length="400" mass="43079">MVFLKKRWLYFLLPLLAMFAVFAVLQRPEPVQYITSPVRYGNIEQTVLASGTLNAVNQVNVGSQVSGQLKSLKVALGDQVTKDQLIAEIDPILQQYTLRQAQASLDSAKAQKQAKQALLRQYELAYRRQQQMWRQDATSKASLEEAAATLDTTRAAINQLDAEITSAQVSVDTAKANLGYTRITAPISGTVVSIVTKEGQTVAASQSVPTIIKLANLDTMTVKAEISEADVIHVKPGMSVWFTTLGDPDKRYHATLRAIEPASTSDSSDDDSSSSSSSSSDSSSSSSSAVYYNGLFDIANMDHKLRVSMTAQVTIVSGEAKNVLLVPIAAVENNAQQQSTVRVLEQGKVISKIIQTGLKDSLNIQIISGLKEKEQVILGDSQSSTDNAGNSGQMMPPPGP</sequence>
<feature type="region of interest" description="Disordered" evidence="6">
    <location>
        <begin position="378"/>
        <end position="400"/>
    </location>
</feature>
<keyword evidence="3" id="KW-0813">Transport</keyword>
<dbReference type="SUPFAM" id="SSF111369">
    <property type="entry name" value="HlyD-like secretion proteins"/>
    <property type="match status" value="1"/>
</dbReference>
<dbReference type="RefSeq" id="WP_012728523.1">
    <property type="nucleotide sequence ID" value="NC_012691.1"/>
</dbReference>
<evidence type="ECO:0000313" key="10">
    <source>
        <dbReference type="EMBL" id="ACQ91924.1"/>
    </source>
</evidence>
<gene>
    <name evidence="10" type="ordered locus">Tola_0294</name>
</gene>
<dbReference type="Gene3D" id="2.40.50.100">
    <property type="match status" value="1"/>
</dbReference>
<evidence type="ECO:0000256" key="3">
    <source>
        <dbReference type="ARBA" id="ARBA00022448"/>
    </source>
</evidence>
<dbReference type="STRING" id="595494.Tola_0294"/>
<keyword evidence="4 5" id="KW-0175">Coiled coil</keyword>
<dbReference type="Pfam" id="PF25917">
    <property type="entry name" value="BSH_RND"/>
    <property type="match status" value="1"/>
</dbReference>
<evidence type="ECO:0000256" key="6">
    <source>
        <dbReference type="SAM" id="MobiDB-lite"/>
    </source>
</evidence>
<reference evidence="11" key="1">
    <citation type="submission" date="2009-05" db="EMBL/GenBank/DDBJ databases">
        <title>Complete sequence of Tolumonas auensis DSM 9187.</title>
        <authorList>
            <consortium name="US DOE Joint Genome Institute"/>
            <person name="Lucas S."/>
            <person name="Copeland A."/>
            <person name="Lapidus A."/>
            <person name="Glavina del Rio T."/>
            <person name="Tice H."/>
            <person name="Bruce D."/>
            <person name="Goodwin L."/>
            <person name="Pitluck S."/>
            <person name="Chertkov O."/>
            <person name="Brettin T."/>
            <person name="Detter J.C."/>
            <person name="Han C."/>
            <person name="Larimer F."/>
            <person name="Land M."/>
            <person name="Hauser L."/>
            <person name="Kyrpides N."/>
            <person name="Mikhailova N."/>
            <person name="Spring S."/>
            <person name="Beller H."/>
        </authorList>
    </citation>
    <scope>NUCLEOTIDE SEQUENCE [LARGE SCALE GENOMIC DNA]</scope>
    <source>
        <strain evidence="11">DSM 9187 / TA4</strain>
    </source>
</reference>
<organism evidence="10 11">
    <name type="scientific">Tolumonas auensis (strain DSM 9187 / NBRC 110442 / TA 4)</name>
    <dbReference type="NCBI Taxonomy" id="595494"/>
    <lineage>
        <taxon>Bacteria</taxon>
        <taxon>Pseudomonadati</taxon>
        <taxon>Pseudomonadota</taxon>
        <taxon>Gammaproteobacteria</taxon>
        <taxon>Aeromonadales</taxon>
        <taxon>Aeromonadaceae</taxon>
        <taxon>Tolumonas</taxon>
    </lineage>
</organism>
<evidence type="ECO:0000259" key="8">
    <source>
        <dbReference type="Pfam" id="PF25917"/>
    </source>
</evidence>
<dbReference type="Pfam" id="PF25967">
    <property type="entry name" value="RND-MFP_C"/>
    <property type="match status" value="1"/>
</dbReference>
<feature type="region of interest" description="Disordered" evidence="6">
    <location>
        <begin position="260"/>
        <end position="287"/>
    </location>
</feature>
<feature type="domain" description="Multidrug resistance protein MdtA-like C-terminal permuted SH3" evidence="9">
    <location>
        <begin position="322"/>
        <end position="381"/>
    </location>
</feature>
<evidence type="ECO:0000259" key="9">
    <source>
        <dbReference type="Pfam" id="PF25967"/>
    </source>
</evidence>
<dbReference type="InterPro" id="IPR058627">
    <property type="entry name" value="MdtA-like_C"/>
</dbReference>
<dbReference type="PANTHER" id="PTHR30469">
    <property type="entry name" value="MULTIDRUG RESISTANCE PROTEIN MDTA"/>
    <property type="match status" value="1"/>
</dbReference>
<reference evidence="10 11" key="2">
    <citation type="journal article" date="2011" name="Stand. Genomic Sci.">
        <title>Complete genome sequence of Tolumonas auensis type strain (TA 4).</title>
        <authorList>
            <person name="Chertkov O."/>
            <person name="Copeland A."/>
            <person name="Lucas S."/>
            <person name="Lapidus A."/>
            <person name="Berry K.W."/>
            <person name="Detter J.C."/>
            <person name="Del Rio T.G."/>
            <person name="Hammon N."/>
            <person name="Dalin E."/>
            <person name="Tice H."/>
            <person name="Pitluck S."/>
            <person name="Richardson P."/>
            <person name="Bruce D."/>
            <person name="Goodwin L."/>
            <person name="Han C."/>
            <person name="Tapia R."/>
            <person name="Saunders E."/>
            <person name="Schmutz J."/>
            <person name="Brettin T."/>
            <person name="Larimer F."/>
            <person name="Land M."/>
            <person name="Hauser L."/>
            <person name="Spring S."/>
            <person name="Rohde M."/>
            <person name="Kyrpides N.C."/>
            <person name="Ivanova N."/>
            <person name="Goker M."/>
            <person name="Beller H.R."/>
            <person name="Klenk H.P."/>
            <person name="Woyke T."/>
        </authorList>
    </citation>
    <scope>NUCLEOTIDE SEQUENCE [LARGE SCALE GENOMIC DNA]</scope>
    <source>
        <strain evidence="11">DSM 9187 / TA4</strain>
    </source>
</reference>
<dbReference type="GO" id="GO:0030313">
    <property type="term" value="C:cell envelope"/>
    <property type="evidence" value="ECO:0007669"/>
    <property type="project" value="UniProtKB-SubCell"/>
</dbReference>
<dbReference type="GO" id="GO:1990281">
    <property type="term" value="C:efflux pump complex"/>
    <property type="evidence" value="ECO:0007669"/>
    <property type="project" value="TreeGrafter"/>
</dbReference>
<feature type="compositionally biased region" description="Polar residues" evidence="6">
    <location>
        <begin position="380"/>
        <end position="393"/>
    </location>
</feature>
<evidence type="ECO:0000256" key="5">
    <source>
        <dbReference type="SAM" id="Coils"/>
    </source>
</evidence>
<feature type="domain" description="Multidrug resistance protein MdtA-like alpha-helical hairpin" evidence="7">
    <location>
        <begin position="105"/>
        <end position="181"/>
    </location>
</feature>
<dbReference type="InterPro" id="IPR030190">
    <property type="entry name" value="MacA_alpha-hairpin_sf"/>
</dbReference>
<feature type="compositionally biased region" description="Low complexity" evidence="6">
    <location>
        <begin position="273"/>
        <end position="287"/>
    </location>
</feature>
<dbReference type="Gene3D" id="2.40.420.20">
    <property type="match status" value="1"/>
</dbReference>
<feature type="coiled-coil region" evidence="5">
    <location>
        <begin position="98"/>
        <end position="177"/>
    </location>
</feature>
<dbReference type="GO" id="GO:0019898">
    <property type="term" value="C:extrinsic component of membrane"/>
    <property type="evidence" value="ECO:0007669"/>
    <property type="project" value="InterPro"/>
</dbReference>
<dbReference type="EMBL" id="CP001616">
    <property type="protein sequence ID" value="ACQ91924.1"/>
    <property type="molecule type" value="Genomic_DNA"/>
</dbReference>
<evidence type="ECO:0000313" key="11">
    <source>
        <dbReference type="Proteomes" id="UP000009073"/>
    </source>
</evidence>
<accession>C4L8Q4</accession>
<name>C4L8Q4_TOLAT</name>
<dbReference type="GO" id="GO:1990961">
    <property type="term" value="P:xenobiotic detoxification by transmembrane export across the plasma membrane"/>
    <property type="evidence" value="ECO:0007669"/>
    <property type="project" value="InterPro"/>
</dbReference>
<evidence type="ECO:0000256" key="4">
    <source>
        <dbReference type="ARBA" id="ARBA00023054"/>
    </source>
</evidence>
<keyword evidence="11" id="KW-1185">Reference proteome</keyword>
<dbReference type="eggNOG" id="COG0845">
    <property type="taxonomic scope" value="Bacteria"/>
</dbReference>
<dbReference type="InterPro" id="IPR058625">
    <property type="entry name" value="MdtA-like_BSH"/>
</dbReference>
<dbReference type="Gene3D" id="2.40.30.170">
    <property type="match status" value="1"/>
</dbReference>
<dbReference type="GO" id="GO:1990195">
    <property type="term" value="C:macrolide transmembrane transporter complex"/>
    <property type="evidence" value="ECO:0007669"/>
    <property type="project" value="InterPro"/>
</dbReference>
<evidence type="ECO:0000256" key="1">
    <source>
        <dbReference type="ARBA" id="ARBA00004196"/>
    </source>
</evidence>
<evidence type="ECO:0000256" key="2">
    <source>
        <dbReference type="ARBA" id="ARBA00009477"/>
    </source>
</evidence>
<dbReference type="Pfam" id="PF25876">
    <property type="entry name" value="HH_MFP_RND"/>
    <property type="match status" value="1"/>
</dbReference>
<dbReference type="HOGENOM" id="CLU_018816_14_1_6"/>
<proteinExistence type="inferred from homology"/>
<protein>
    <submittedName>
        <fullName evidence="10">Efflux transporter, RND family, MFP subunit</fullName>
    </submittedName>
</protein>
<dbReference type="InterPro" id="IPR058624">
    <property type="entry name" value="MdtA-like_HH"/>
</dbReference>
<dbReference type="PANTHER" id="PTHR30469:SF33">
    <property type="entry name" value="SLR1207 PROTEIN"/>
    <property type="match status" value="1"/>
</dbReference>
<dbReference type="Gene3D" id="6.10.140.1990">
    <property type="match status" value="1"/>
</dbReference>
<dbReference type="InterPro" id="IPR006143">
    <property type="entry name" value="RND_pump_MFP"/>
</dbReference>
<dbReference type="NCBIfam" id="TIGR01730">
    <property type="entry name" value="RND_mfp"/>
    <property type="match status" value="1"/>
</dbReference>
<dbReference type="KEGG" id="tau:Tola_0294"/>
<dbReference type="AlphaFoldDB" id="C4L8Q4"/>
<dbReference type="GO" id="GO:0015562">
    <property type="term" value="F:efflux transmembrane transporter activity"/>
    <property type="evidence" value="ECO:0007669"/>
    <property type="project" value="TreeGrafter"/>
</dbReference>
<comment type="subcellular location">
    <subcellularLocation>
        <location evidence="1">Cell envelope</location>
    </subcellularLocation>
</comment>
<dbReference type="Proteomes" id="UP000009073">
    <property type="component" value="Chromosome"/>
</dbReference>
<feature type="domain" description="Multidrug resistance protein MdtA-like barrel-sandwich hybrid" evidence="8">
    <location>
        <begin position="57"/>
        <end position="212"/>
    </location>
</feature>
<comment type="similarity">
    <text evidence="2">Belongs to the membrane fusion protein (MFP) (TC 8.A.1) family.</text>
</comment>
<evidence type="ECO:0000259" key="7">
    <source>
        <dbReference type="Pfam" id="PF25876"/>
    </source>
</evidence>